<feature type="compositionally biased region" description="Low complexity" evidence="1">
    <location>
        <begin position="551"/>
        <end position="563"/>
    </location>
</feature>
<dbReference type="STRING" id="446465.Bfae_31870"/>
<dbReference type="OrthoDB" id="9786339at2"/>
<feature type="compositionally biased region" description="Low complexity" evidence="1">
    <location>
        <begin position="463"/>
        <end position="476"/>
    </location>
</feature>
<feature type="region of interest" description="Disordered" evidence="1">
    <location>
        <begin position="740"/>
        <end position="765"/>
    </location>
</feature>
<accession>C7MBJ3</accession>
<keyword evidence="4" id="KW-1185">Reference proteome</keyword>
<reference evidence="3 4" key="1">
    <citation type="journal article" date="2009" name="Stand. Genomic Sci.">
        <title>Complete genome sequence of Brachybacterium faecium type strain (Schefferle 6-10).</title>
        <authorList>
            <person name="Lapidus A."/>
            <person name="Pukall R."/>
            <person name="Labuttii K."/>
            <person name="Copeland A."/>
            <person name="Del Rio T.G."/>
            <person name="Nolan M."/>
            <person name="Chen F."/>
            <person name="Lucas S."/>
            <person name="Tice H."/>
            <person name="Cheng J.F."/>
            <person name="Bruce D."/>
            <person name="Goodwin L."/>
            <person name="Pitluck S."/>
            <person name="Rohde M."/>
            <person name="Goker M."/>
            <person name="Pati A."/>
            <person name="Ivanova N."/>
            <person name="Mavrommatis K."/>
            <person name="Chen A."/>
            <person name="Palaniappan K."/>
            <person name="D'haeseleer P."/>
            <person name="Chain P."/>
            <person name="Bristow J."/>
            <person name="Eisen J.A."/>
            <person name="Markowitz V."/>
            <person name="Hugenholtz P."/>
            <person name="Kyrpides N.C."/>
            <person name="Klenk H.P."/>
        </authorList>
    </citation>
    <scope>NUCLEOTIDE SEQUENCE [LARGE SCALE GENOMIC DNA]</scope>
    <source>
        <strain evidence="4">ATCC 43885 / DSM 4810 / JCM 11609 / LMG 19847 / NBRC 14762 / NCIMB 9860 / 6-10</strain>
    </source>
</reference>
<evidence type="ECO:0000256" key="1">
    <source>
        <dbReference type="SAM" id="MobiDB-lite"/>
    </source>
</evidence>
<proteinExistence type="predicted"/>
<feature type="region of interest" description="Disordered" evidence="1">
    <location>
        <begin position="278"/>
        <end position="297"/>
    </location>
</feature>
<dbReference type="InterPro" id="IPR008979">
    <property type="entry name" value="Galactose-bd-like_sf"/>
</dbReference>
<feature type="transmembrane region" description="Helical" evidence="2">
    <location>
        <begin position="660"/>
        <end position="680"/>
    </location>
</feature>
<evidence type="ECO:0008006" key="5">
    <source>
        <dbReference type="Google" id="ProtNLM"/>
    </source>
</evidence>
<feature type="region of interest" description="Disordered" evidence="1">
    <location>
        <begin position="303"/>
        <end position="625"/>
    </location>
</feature>
<evidence type="ECO:0000313" key="4">
    <source>
        <dbReference type="Proteomes" id="UP000001919"/>
    </source>
</evidence>
<dbReference type="KEGG" id="bfa:Bfae_31870"/>
<dbReference type="eggNOG" id="COG0515">
    <property type="taxonomic scope" value="Bacteria"/>
</dbReference>
<feature type="region of interest" description="Disordered" evidence="1">
    <location>
        <begin position="691"/>
        <end position="728"/>
    </location>
</feature>
<feature type="compositionally biased region" description="Low complexity" evidence="1">
    <location>
        <begin position="331"/>
        <end position="344"/>
    </location>
</feature>
<keyword evidence="2" id="KW-0812">Transmembrane</keyword>
<feature type="compositionally biased region" description="Basic and acidic residues" evidence="1">
    <location>
        <begin position="743"/>
        <end position="755"/>
    </location>
</feature>
<feature type="compositionally biased region" description="Low complexity" evidence="1">
    <location>
        <begin position="352"/>
        <end position="396"/>
    </location>
</feature>
<dbReference type="PATRIC" id="fig|446465.5.peg.3154"/>
<sequence>MNTNPQPDALRSRWTLAGEIPLSGVADGAVWRRARSISTGEDVVLFIVQGEAALEAADAVRRAYLVEDPHLLPVRDIVVFDDPREDGDSAPDAEVDAAGAPLTVVEYPLPPAPPLAALLAEGPLHPETARAIIGEAATGLETARRRGVRHQLLDSNRVFVDTRSGDVVLLGIGVEAAAHPGLDRSREIASFQDTVALVALLYRALTGRSPRPDETGHVPRPSTLVDSEIPQDLDLLCDLVLNESAEDVPETTRGLIEALEPWQSIPVTVEAYSRAGTAAPMPVPGTASPEPDEDELESTALMTPVPDAAPNPAEEPPSSEETELESTALMAPVPDAAPRPAAESPSEDEGGPDAAEPDAAADTAVAAGAAGAAVAGAGGAAALSAAPVDPAAADPGSRADDSAGAREGEPSEDAAAAAQDAAASQKTSQEAKALVDDLQLDQKRGTSPFPGHLDITVPQGTQPARPSEAAAPAAGTGEEGDAGEQGASSPVGPAAAGAAATTAGAAAASQPPPAEDVPARTSGTHWPLAPTASSGGAPAGHAPAATPPAAAPAAPATTPDYSAPTPPSPVAHSAGTPSSAPVPVSGRTEPVASARPDGPIVIHGRDRSVLEETPEESSAAPASRSSLLRDVVGVAVDDDAPGTFAMGPRDREKRSLQSQWIIIGGAIVVMVALVIALTSITSDVRELLDDPLATSAPPASPTPEEEETGEAPVEPTAEPTEDPAAPPPEIEDVELFVEDSDRDPDHTDQQDRLTDGDPSTYWSTKHYGSPDYGGLKGGVGMHLHFAETSTFSSVTVTTALNNGGTIELRALNDDGSLGDVLASGAFVADGEVRLDAPEPVETDEVTLWIPELPPDSNEDGRFRARIAEIQVE</sequence>
<feature type="compositionally biased region" description="Low complexity" evidence="1">
    <location>
        <begin position="413"/>
        <end position="423"/>
    </location>
</feature>
<feature type="compositionally biased region" description="Low complexity" evidence="1">
    <location>
        <begin position="484"/>
        <end position="509"/>
    </location>
</feature>
<feature type="compositionally biased region" description="Basic and acidic residues" evidence="1">
    <location>
        <begin position="397"/>
        <end position="409"/>
    </location>
</feature>
<dbReference type="Gene3D" id="1.10.510.10">
    <property type="entry name" value="Transferase(Phosphotransferase) domain 1"/>
    <property type="match status" value="1"/>
</dbReference>
<feature type="compositionally biased region" description="Low complexity" evidence="1">
    <location>
        <begin position="616"/>
        <end position="625"/>
    </location>
</feature>
<gene>
    <name evidence="3" type="ordered locus">Bfae_31870</name>
</gene>
<dbReference type="HOGENOM" id="CLU_329200_0_0_11"/>
<name>C7MBJ3_BRAFD</name>
<evidence type="ECO:0000313" key="3">
    <source>
        <dbReference type="EMBL" id="ACU86945.1"/>
    </source>
</evidence>
<evidence type="ECO:0000256" key="2">
    <source>
        <dbReference type="SAM" id="Phobius"/>
    </source>
</evidence>
<dbReference type="Gene3D" id="2.60.120.260">
    <property type="entry name" value="Galactose-binding domain-like"/>
    <property type="match status" value="1"/>
</dbReference>
<protein>
    <recommendedName>
        <fullName evidence="5">Serine/threonine protein kinase</fullName>
    </recommendedName>
</protein>
<dbReference type="AlphaFoldDB" id="C7MBJ3"/>
<keyword evidence="2" id="KW-1133">Transmembrane helix</keyword>
<feature type="compositionally biased region" description="Low complexity" evidence="1">
    <location>
        <begin position="529"/>
        <end position="544"/>
    </location>
</feature>
<organism evidence="3 4">
    <name type="scientific">Brachybacterium faecium (strain ATCC 43885 / DSM 4810 / JCM 11609 / LMG 19847 / NBRC 14762 / NCIMB 9860 / 6-10)</name>
    <dbReference type="NCBI Taxonomy" id="446465"/>
    <lineage>
        <taxon>Bacteria</taxon>
        <taxon>Bacillati</taxon>
        <taxon>Actinomycetota</taxon>
        <taxon>Actinomycetes</taxon>
        <taxon>Micrococcales</taxon>
        <taxon>Dermabacteraceae</taxon>
        <taxon>Brachybacterium</taxon>
    </lineage>
</organism>
<dbReference type="EMBL" id="CP001643">
    <property type="protein sequence ID" value="ACU86945.1"/>
    <property type="molecule type" value="Genomic_DNA"/>
</dbReference>
<dbReference type="Proteomes" id="UP000001919">
    <property type="component" value="Chromosome"/>
</dbReference>
<keyword evidence="2" id="KW-0472">Membrane</keyword>
<dbReference type="SUPFAM" id="SSF49785">
    <property type="entry name" value="Galactose-binding domain-like"/>
    <property type="match status" value="1"/>
</dbReference>